<accession>A0A1H0GF45</accession>
<dbReference type="InterPro" id="IPR039564">
    <property type="entry name" value="Peptidase_C39-like"/>
</dbReference>
<dbReference type="STRING" id="258515.SAMN05192585_15011"/>
<dbReference type="OrthoDB" id="2966913at2"/>
<evidence type="ECO:0000259" key="2">
    <source>
        <dbReference type="Pfam" id="PF13529"/>
    </source>
</evidence>
<feature type="domain" description="Peptidase C39-like" evidence="2">
    <location>
        <begin position="84"/>
        <end position="219"/>
    </location>
</feature>
<protein>
    <submittedName>
        <fullName evidence="3">Peptidase_C39 like family protein</fullName>
    </submittedName>
</protein>
<evidence type="ECO:0000313" key="3">
    <source>
        <dbReference type="EMBL" id="SDO05496.1"/>
    </source>
</evidence>
<dbReference type="EMBL" id="FNID01000050">
    <property type="protein sequence ID" value="SDO05496.1"/>
    <property type="molecule type" value="Genomic_DNA"/>
</dbReference>
<gene>
    <name evidence="3" type="ORF">SAMN05192585_15011</name>
</gene>
<evidence type="ECO:0000256" key="1">
    <source>
        <dbReference type="SAM" id="SignalP"/>
    </source>
</evidence>
<dbReference type="Pfam" id="PF13529">
    <property type="entry name" value="Peptidase_C39_2"/>
    <property type="match status" value="1"/>
</dbReference>
<keyword evidence="1" id="KW-0732">Signal</keyword>
<keyword evidence="4" id="KW-1185">Reference proteome</keyword>
<sequence length="245" mass="27638">MKKLQVLPLLLLVLFTCIISVYADGVIPPAPKTIEEQIQDIENDNSYTKQQKQTMINKIKAPITFHKSMGNYSLSSVSTINLNNFSYYYQQSTYWCVPACMKMTIQYINGASNSKQTIANDLGTSSSSGTQFENVIPYLNNRQNRNTYVLRYPETFSESTLTSDFVTTLSNNSPSVICTKFDRSIHSNGTGYPYTQSYYHSLCVTGRSSDNAYFRLHDPVHNSSIPASYIVPSSDIMLKISCYAY</sequence>
<proteinExistence type="predicted"/>
<dbReference type="Proteomes" id="UP000199182">
    <property type="component" value="Unassembled WGS sequence"/>
</dbReference>
<dbReference type="RefSeq" id="WP_092643357.1">
    <property type="nucleotide sequence ID" value="NZ_FNID01000050.1"/>
</dbReference>
<dbReference type="AlphaFoldDB" id="A0A1H0GF45"/>
<organism evidence="3 4">
    <name type="scientific">Acetanaerobacterium elongatum</name>
    <dbReference type="NCBI Taxonomy" id="258515"/>
    <lineage>
        <taxon>Bacteria</taxon>
        <taxon>Bacillati</taxon>
        <taxon>Bacillota</taxon>
        <taxon>Clostridia</taxon>
        <taxon>Eubacteriales</taxon>
        <taxon>Oscillospiraceae</taxon>
        <taxon>Acetanaerobacterium</taxon>
    </lineage>
</organism>
<feature type="chain" id="PRO_5011592386" evidence="1">
    <location>
        <begin position="24"/>
        <end position="245"/>
    </location>
</feature>
<evidence type="ECO:0000313" key="4">
    <source>
        <dbReference type="Proteomes" id="UP000199182"/>
    </source>
</evidence>
<name>A0A1H0GF45_9FIRM</name>
<reference evidence="3 4" key="1">
    <citation type="submission" date="2016-10" db="EMBL/GenBank/DDBJ databases">
        <authorList>
            <person name="de Groot N.N."/>
        </authorList>
    </citation>
    <scope>NUCLEOTIDE SEQUENCE [LARGE SCALE GENOMIC DNA]</scope>
    <source>
        <strain evidence="3 4">CGMCC 1.5012</strain>
    </source>
</reference>
<feature type="signal peptide" evidence="1">
    <location>
        <begin position="1"/>
        <end position="23"/>
    </location>
</feature>